<proteinExistence type="predicted"/>
<sequence length="191" mass="21963">MSLNPSKIDYLLQAKDAINRPGYTLNIITGCKHGCEYCYARRMVEHGRLKGHPSYPYGFEPTFHPERIRKYGGKPKLLFLNDMGDVGGDWKWNAVVPNNKGFGPSKLWQGGSPEYMAMQIRRFALLNPQHIILLLTKRPEWYGLAEWPDNVWCGFTATNKKQFLLGCIDLFKALNGNVSRTWISLEPWLDE</sequence>
<organism evidence="1">
    <name type="scientific">marine sediment metagenome</name>
    <dbReference type="NCBI Taxonomy" id="412755"/>
    <lineage>
        <taxon>unclassified sequences</taxon>
        <taxon>metagenomes</taxon>
        <taxon>ecological metagenomes</taxon>
    </lineage>
</organism>
<feature type="non-terminal residue" evidence="1">
    <location>
        <position position="191"/>
    </location>
</feature>
<dbReference type="AlphaFoldDB" id="X0XQ96"/>
<dbReference type="Pfam" id="PF07505">
    <property type="entry name" value="DUF5131"/>
    <property type="match status" value="1"/>
</dbReference>
<name>X0XQ96_9ZZZZ</name>
<evidence type="ECO:0000313" key="1">
    <source>
        <dbReference type="EMBL" id="GAG27026.1"/>
    </source>
</evidence>
<reference evidence="1" key="1">
    <citation type="journal article" date="2014" name="Front. Microbiol.">
        <title>High frequency of phylogenetically diverse reductive dehalogenase-homologous genes in deep subseafloor sedimentary metagenomes.</title>
        <authorList>
            <person name="Kawai M."/>
            <person name="Futagami T."/>
            <person name="Toyoda A."/>
            <person name="Takaki Y."/>
            <person name="Nishi S."/>
            <person name="Hori S."/>
            <person name="Arai W."/>
            <person name="Tsubouchi T."/>
            <person name="Morono Y."/>
            <person name="Uchiyama I."/>
            <person name="Ito T."/>
            <person name="Fujiyama A."/>
            <person name="Inagaki F."/>
            <person name="Takami H."/>
        </authorList>
    </citation>
    <scope>NUCLEOTIDE SEQUENCE</scope>
    <source>
        <strain evidence="1">Expedition CK06-06</strain>
    </source>
</reference>
<dbReference type="InterPro" id="IPR011101">
    <property type="entry name" value="DUF5131"/>
</dbReference>
<evidence type="ECO:0008006" key="2">
    <source>
        <dbReference type="Google" id="ProtNLM"/>
    </source>
</evidence>
<comment type="caution">
    <text evidence="1">The sequence shown here is derived from an EMBL/GenBank/DDBJ whole genome shotgun (WGS) entry which is preliminary data.</text>
</comment>
<protein>
    <recommendedName>
        <fullName evidence="2">Radical SAM core domain-containing protein</fullName>
    </recommendedName>
</protein>
<dbReference type="PROSITE" id="PS51257">
    <property type="entry name" value="PROKAR_LIPOPROTEIN"/>
    <property type="match status" value="1"/>
</dbReference>
<accession>X0XQ96</accession>
<gene>
    <name evidence="1" type="ORF">S01H1_53866</name>
</gene>
<dbReference type="EMBL" id="BARS01034906">
    <property type="protein sequence ID" value="GAG27026.1"/>
    <property type="molecule type" value="Genomic_DNA"/>
</dbReference>